<keyword evidence="10" id="KW-1185">Reference proteome</keyword>
<accession>A0ABP7PYM7</accession>
<dbReference type="Gene3D" id="3.30.350.10">
    <property type="entry name" value="Subtilisin inhibitor-like"/>
    <property type="match status" value="1"/>
</dbReference>
<feature type="chain" id="PRO_5047084309" description="Subtilisin inhibitor domain-containing protein" evidence="7">
    <location>
        <begin position="31"/>
        <end position="157"/>
    </location>
</feature>
<evidence type="ECO:0000313" key="10">
    <source>
        <dbReference type="Proteomes" id="UP001500034"/>
    </source>
</evidence>
<dbReference type="EMBL" id="BAABCQ010000038">
    <property type="protein sequence ID" value="GAA3973542.1"/>
    <property type="molecule type" value="Genomic_DNA"/>
</dbReference>
<keyword evidence="4" id="KW-0646">Protease inhibitor</keyword>
<reference evidence="10" key="1">
    <citation type="journal article" date="2019" name="Int. J. Syst. Evol. Microbiol.">
        <title>The Global Catalogue of Microorganisms (GCM) 10K type strain sequencing project: providing services to taxonomists for standard genome sequencing and annotation.</title>
        <authorList>
            <consortium name="The Broad Institute Genomics Platform"/>
            <consortium name="The Broad Institute Genome Sequencing Center for Infectious Disease"/>
            <person name="Wu L."/>
            <person name="Ma J."/>
        </authorList>
    </citation>
    <scope>NUCLEOTIDE SEQUENCE [LARGE SCALE GENOMIC DNA]</scope>
    <source>
        <strain evidence="10">JCM 17027</strain>
    </source>
</reference>
<sequence>MTHTTTARAARTALLAAAALLLTCATPAQAAAERKPANDWLHLTLTRGDAQQDVRPDVLPGTPSGDHSGATRDALLLCHPPRGHAHAARACAELDAAGGRIADIPPRDTHCPMIYAPVTAHAHGQWRDRPVEYTQTFPNPCVMAARTGAVFAWDTEG</sequence>
<evidence type="ECO:0000256" key="1">
    <source>
        <dbReference type="ARBA" id="ARBA00004613"/>
    </source>
</evidence>
<evidence type="ECO:0000256" key="4">
    <source>
        <dbReference type="ARBA" id="ARBA00022690"/>
    </source>
</evidence>
<keyword evidence="3" id="KW-0964">Secreted</keyword>
<evidence type="ECO:0000313" key="9">
    <source>
        <dbReference type="EMBL" id="GAA3973542.1"/>
    </source>
</evidence>
<comment type="caution">
    <text evidence="9">The sequence shown here is derived from an EMBL/GenBank/DDBJ whole genome shotgun (WGS) entry which is preliminary data.</text>
</comment>
<dbReference type="InterPro" id="IPR036819">
    <property type="entry name" value="Subtilisin_inhibitor-like_sf"/>
</dbReference>
<dbReference type="Proteomes" id="UP001500034">
    <property type="component" value="Unassembled WGS sequence"/>
</dbReference>
<dbReference type="PROSITE" id="PS00999">
    <property type="entry name" value="SSI"/>
    <property type="match status" value="1"/>
</dbReference>
<dbReference type="InterPro" id="IPR023549">
    <property type="entry name" value="Subtilisin_inhibitor"/>
</dbReference>
<feature type="signal peptide" evidence="7">
    <location>
        <begin position="1"/>
        <end position="30"/>
    </location>
</feature>
<gene>
    <name evidence="9" type="ORF">GCM10022384_25130</name>
</gene>
<evidence type="ECO:0000256" key="6">
    <source>
        <dbReference type="ARBA" id="ARBA00023157"/>
    </source>
</evidence>
<evidence type="ECO:0000259" key="8">
    <source>
        <dbReference type="Pfam" id="PF00720"/>
    </source>
</evidence>
<dbReference type="Pfam" id="PF00720">
    <property type="entry name" value="SSI"/>
    <property type="match status" value="1"/>
</dbReference>
<keyword evidence="5" id="KW-0722">Serine protease inhibitor</keyword>
<keyword evidence="7" id="KW-0732">Signal</keyword>
<dbReference type="InterPro" id="IPR020054">
    <property type="entry name" value="Prot_inh_SSI_I16_CS"/>
</dbReference>
<evidence type="ECO:0000256" key="5">
    <source>
        <dbReference type="ARBA" id="ARBA00022900"/>
    </source>
</evidence>
<dbReference type="RefSeq" id="WP_345591934.1">
    <property type="nucleotide sequence ID" value="NZ_BAABCQ010000038.1"/>
</dbReference>
<organism evidence="9 10">
    <name type="scientific">Streptomyces marokkonensis</name>
    <dbReference type="NCBI Taxonomy" id="324855"/>
    <lineage>
        <taxon>Bacteria</taxon>
        <taxon>Bacillati</taxon>
        <taxon>Actinomycetota</taxon>
        <taxon>Actinomycetes</taxon>
        <taxon>Kitasatosporales</taxon>
        <taxon>Streptomycetaceae</taxon>
        <taxon>Streptomyces</taxon>
    </lineage>
</organism>
<comment type="subcellular location">
    <subcellularLocation>
        <location evidence="1">Secreted</location>
    </subcellularLocation>
</comment>
<name>A0ABP7PYM7_9ACTN</name>
<feature type="domain" description="Subtilisin inhibitor" evidence="8">
    <location>
        <begin position="70"/>
        <end position="139"/>
    </location>
</feature>
<protein>
    <recommendedName>
        <fullName evidence="8">Subtilisin inhibitor domain-containing protein</fullName>
    </recommendedName>
</protein>
<evidence type="ECO:0000256" key="2">
    <source>
        <dbReference type="ARBA" id="ARBA00010472"/>
    </source>
</evidence>
<evidence type="ECO:0000256" key="3">
    <source>
        <dbReference type="ARBA" id="ARBA00022525"/>
    </source>
</evidence>
<dbReference type="SUPFAM" id="SSF55399">
    <property type="entry name" value="Subtilisin inhibitor"/>
    <property type="match status" value="1"/>
</dbReference>
<keyword evidence="6" id="KW-1015">Disulfide bond</keyword>
<evidence type="ECO:0000256" key="7">
    <source>
        <dbReference type="SAM" id="SignalP"/>
    </source>
</evidence>
<proteinExistence type="inferred from homology"/>
<comment type="similarity">
    <text evidence="2">Belongs to the protease inhibitor I16 (SSI) family.</text>
</comment>